<name>A0A7X0H7Z0_9BACT</name>
<keyword evidence="2" id="KW-0472">Membrane</keyword>
<comment type="caution">
    <text evidence="3">The sequence shown here is derived from an EMBL/GenBank/DDBJ whole genome shotgun (WGS) entry which is preliminary data.</text>
</comment>
<protein>
    <submittedName>
        <fullName evidence="3">Uncharacterized protein</fullName>
    </submittedName>
</protein>
<keyword evidence="2" id="KW-0812">Transmembrane</keyword>
<reference evidence="3 4" key="1">
    <citation type="submission" date="2020-08" db="EMBL/GenBank/DDBJ databases">
        <title>Genomic Encyclopedia of Type Strains, Phase IV (KMG-IV): sequencing the most valuable type-strain genomes for metagenomic binning, comparative biology and taxonomic classification.</title>
        <authorList>
            <person name="Goeker M."/>
        </authorList>
    </citation>
    <scope>NUCLEOTIDE SEQUENCE [LARGE SCALE GENOMIC DNA]</scope>
    <source>
        <strain evidence="3 4">DSM 103725</strain>
    </source>
</reference>
<dbReference type="Proteomes" id="UP000541810">
    <property type="component" value="Unassembled WGS sequence"/>
</dbReference>
<feature type="region of interest" description="Disordered" evidence="1">
    <location>
        <begin position="1"/>
        <end position="20"/>
    </location>
</feature>
<accession>A0A7X0H7Z0</accession>
<feature type="transmembrane region" description="Helical" evidence="2">
    <location>
        <begin position="163"/>
        <end position="187"/>
    </location>
</feature>
<feature type="transmembrane region" description="Helical" evidence="2">
    <location>
        <begin position="283"/>
        <end position="307"/>
    </location>
</feature>
<feature type="transmembrane region" description="Helical" evidence="2">
    <location>
        <begin position="207"/>
        <end position="228"/>
    </location>
</feature>
<evidence type="ECO:0000313" key="3">
    <source>
        <dbReference type="EMBL" id="MBB6429489.1"/>
    </source>
</evidence>
<keyword evidence="4" id="KW-1185">Reference proteome</keyword>
<dbReference type="RefSeq" id="WP_184677065.1">
    <property type="nucleotide sequence ID" value="NZ_JACHGY010000001.1"/>
</dbReference>
<feature type="compositionally biased region" description="Pro residues" evidence="1">
    <location>
        <begin position="7"/>
        <end position="20"/>
    </location>
</feature>
<feature type="transmembrane region" description="Helical" evidence="2">
    <location>
        <begin position="240"/>
        <end position="263"/>
    </location>
</feature>
<dbReference type="AlphaFoldDB" id="A0A7X0H7Z0"/>
<evidence type="ECO:0000256" key="1">
    <source>
        <dbReference type="SAM" id="MobiDB-lite"/>
    </source>
</evidence>
<feature type="transmembrane region" description="Helical" evidence="2">
    <location>
        <begin position="118"/>
        <end position="142"/>
    </location>
</feature>
<feature type="transmembrane region" description="Helical" evidence="2">
    <location>
        <begin position="93"/>
        <end position="112"/>
    </location>
</feature>
<evidence type="ECO:0000256" key="2">
    <source>
        <dbReference type="SAM" id="Phobius"/>
    </source>
</evidence>
<dbReference type="EMBL" id="JACHGY010000001">
    <property type="protein sequence ID" value="MBB6429489.1"/>
    <property type="molecule type" value="Genomic_DNA"/>
</dbReference>
<keyword evidence="2" id="KW-1133">Transmembrane helix</keyword>
<proteinExistence type="predicted"/>
<evidence type="ECO:0000313" key="4">
    <source>
        <dbReference type="Proteomes" id="UP000541810"/>
    </source>
</evidence>
<gene>
    <name evidence="3" type="ORF">HNQ40_001295</name>
</gene>
<organism evidence="3 4">
    <name type="scientific">Algisphaera agarilytica</name>
    <dbReference type="NCBI Taxonomy" id="1385975"/>
    <lineage>
        <taxon>Bacteria</taxon>
        <taxon>Pseudomonadati</taxon>
        <taxon>Planctomycetota</taxon>
        <taxon>Phycisphaerae</taxon>
        <taxon>Phycisphaerales</taxon>
        <taxon>Phycisphaeraceae</taxon>
        <taxon>Algisphaera</taxon>
    </lineage>
</organism>
<sequence>MSLPSDLPAPSPSIDPQPNAPPLDFSRIPRGALDNQGRVDCELLCRQCGYNLRTMDARGDCPECGTAVHWSLIGDLLRFGDANWLRTLARGMAWVLAVLLVSIVTGIFIELFGVAYDFYMFLEVFVLVFTFLATLATAYGYWRLTTPEPQPDPSIVIPGGTRAWARGLLMIYSGFSLVTAGLSSLTLGTSYDRSTLEIDNTIEALDSVAGLIGLAGLFCLAVVLRRLARRAPHPGIARQTTILIWAWAVTLGLFVFSLIALSLASAYSGGNPTAPTPLSNRYLLSALGCGGGLTAVVLGIWSMILMLRYHNLFRRHARYASFRIPDNRPIPRADWEH</sequence>